<dbReference type="Pfam" id="PF12796">
    <property type="entry name" value="Ank_2"/>
    <property type="match status" value="1"/>
</dbReference>
<evidence type="ECO:0000256" key="6">
    <source>
        <dbReference type="PROSITE-ProRule" id="PRU00023"/>
    </source>
</evidence>
<evidence type="ECO:0000256" key="5">
    <source>
        <dbReference type="ARBA" id="ARBA00061199"/>
    </source>
</evidence>
<evidence type="ECO:0000256" key="4">
    <source>
        <dbReference type="ARBA" id="ARBA00023043"/>
    </source>
</evidence>
<evidence type="ECO:0000259" key="9">
    <source>
        <dbReference type="Pfam" id="PF00710"/>
    </source>
</evidence>
<dbReference type="PROSITE" id="PS00144">
    <property type="entry name" value="ASN_GLN_ASE_1"/>
    <property type="match status" value="1"/>
</dbReference>
<evidence type="ECO:0000256" key="8">
    <source>
        <dbReference type="SAM" id="MobiDB-lite"/>
    </source>
</evidence>
<dbReference type="OrthoDB" id="542841at2759"/>
<sequence>MHSIANPSDSLDTIAFENAAVDYQLSQYIDEMLPCEVSRVLVIYTGGTIGMSNTKQFGYVPVPNFLADTLSGQARFHDLPSLNTVFGRLSRTNSSVDLQFKPTTSAMNGLFTHHTIPPEHATLNGTASGATLPPNTPVNKIRLPCFSHLPNSQGKIPSLITPPSLYGKRIRYSILEYDPLLDSCNMTMTDWVRIATDIEANYQLFDSFIVLHGTDTMAYTASALSFMLEDLGKTVIITGSQVPITEIRNDAIDNLLGALTIAGHFVIPEVSLYFSNKLFRGNRSSKLDAIDFNAFDSPNLPPLVKVGINIDVNWSEVIRPTSLSRFRAHKYMNPNVASLRLFPGITETTIRTFLAPPIQGVVLETYGAGNAPSTRADLIAALKEACDRGVVIVNCTQCKRGLVTDAYQTGKVLYNAGVIPGNDMTPECALTKLSYLLGHNLPIAKVREMITKNMRGELTVIQPRTRFSYINRTHSLLQLLFRAASNGMLTQNGRTLPGRVPTESQLVEKQIEQVAQQLKQKTFHLASSESDTSSDAGSAADDLTLSPGADSQLGVGSLSQEDQRWIERSLYPLLICGAAGSGDLEGLKKLWEVMADGQGPNKVSQNLGPASADNTRSSSPSFLGGTAVMGGDGIGMNSGDWEGRSPLHIACSAGHLDVVCFLLSHGASIHVRDRLNHTPLYDAVTRSNNMEVVKVLRETGAHFNDSEVSDLGWKLMIAATEGDLPRVSMIAEAGYDLNRPLFDQRTVMHIVAAEHRHEVLEYLLSKFPEIDVTIKDRLGRTCVDEAGDCESCRASFLARST</sequence>
<feature type="region of interest" description="Disordered" evidence="8">
    <location>
        <begin position="522"/>
        <end position="556"/>
    </location>
</feature>
<dbReference type="FunFam" id="3.40.50.40:FF:000001">
    <property type="entry name" value="L-asparaginase 1"/>
    <property type="match status" value="1"/>
</dbReference>
<dbReference type="PIRSF" id="PIRSF001220">
    <property type="entry name" value="L-ASNase_gatD"/>
    <property type="match status" value="1"/>
</dbReference>
<dbReference type="SFLD" id="SFLDS00057">
    <property type="entry name" value="Glutaminase/Asparaginase"/>
    <property type="match status" value="1"/>
</dbReference>
<keyword evidence="12" id="KW-1185">Reference proteome</keyword>
<dbReference type="PRINTS" id="PR00139">
    <property type="entry name" value="ASNGLNASE"/>
</dbReference>
<dbReference type="CDD" id="cd08963">
    <property type="entry name" value="L-asparaginase_I"/>
    <property type="match status" value="1"/>
</dbReference>
<comment type="similarity">
    <text evidence="5">In the N-terminal section; belongs to the asparaginase 1 family.</text>
</comment>
<dbReference type="InterPro" id="IPR020827">
    <property type="entry name" value="Asparaginase/glutaminase_AS1"/>
</dbReference>
<keyword evidence="4 6" id="KW-0040">ANK repeat</keyword>
<dbReference type="Pfam" id="PF17763">
    <property type="entry name" value="Asparaginase_C"/>
    <property type="match status" value="1"/>
</dbReference>
<feature type="active site" evidence="7">
    <location>
        <position position="48"/>
    </location>
</feature>
<dbReference type="InterPro" id="IPR006033">
    <property type="entry name" value="AsnA_fam"/>
</dbReference>
<evidence type="ECO:0000256" key="3">
    <source>
        <dbReference type="ARBA" id="ARBA00022801"/>
    </source>
</evidence>
<dbReference type="InterPro" id="IPR037152">
    <property type="entry name" value="L-asparaginase_N_sf"/>
</dbReference>
<accession>A0A9P6RAL4</accession>
<dbReference type="AlphaFoldDB" id="A0A9P6RAL4"/>
<dbReference type="GO" id="GO:0004067">
    <property type="term" value="F:asparaginase activity"/>
    <property type="evidence" value="ECO:0007669"/>
    <property type="project" value="UniProtKB-UniRule"/>
</dbReference>
<feature type="compositionally biased region" description="Low complexity" evidence="8">
    <location>
        <begin position="525"/>
        <end position="546"/>
    </location>
</feature>
<dbReference type="Pfam" id="PF00710">
    <property type="entry name" value="Asparaginase"/>
    <property type="match status" value="1"/>
</dbReference>
<dbReference type="InterPro" id="IPR036770">
    <property type="entry name" value="Ankyrin_rpt-contain_sf"/>
</dbReference>
<dbReference type="EMBL" id="JAAAIN010000532">
    <property type="protein sequence ID" value="KAG0313241.1"/>
    <property type="molecule type" value="Genomic_DNA"/>
</dbReference>
<dbReference type="InterPro" id="IPR027474">
    <property type="entry name" value="L-asparaginase_N"/>
</dbReference>
<dbReference type="PANTHER" id="PTHR11707:SF28">
    <property type="entry name" value="60 KDA LYSOPHOSPHOLIPASE"/>
    <property type="match status" value="1"/>
</dbReference>
<keyword evidence="3" id="KW-0378">Hydrolase</keyword>
<gene>
    <name evidence="11" type="ORF">BGZ97_010380</name>
</gene>
<reference evidence="11" key="1">
    <citation type="journal article" date="2020" name="Fungal Divers.">
        <title>Resolving the Mortierellaceae phylogeny through synthesis of multi-gene phylogenetics and phylogenomics.</title>
        <authorList>
            <person name="Vandepol N."/>
            <person name="Liber J."/>
            <person name="Desiro A."/>
            <person name="Na H."/>
            <person name="Kennedy M."/>
            <person name="Barry K."/>
            <person name="Grigoriev I.V."/>
            <person name="Miller A.N."/>
            <person name="O'Donnell K."/>
            <person name="Stajich J.E."/>
            <person name="Bonito G."/>
        </authorList>
    </citation>
    <scope>NUCLEOTIDE SEQUENCE</scope>
    <source>
        <strain evidence="11">NVP60</strain>
    </source>
</reference>
<evidence type="ECO:0000256" key="7">
    <source>
        <dbReference type="PROSITE-ProRule" id="PRU10099"/>
    </source>
</evidence>
<evidence type="ECO:0000313" key="11">
    <source>
        <dbReference type="EMBL" id="KAG0313241.1"/>
    </source>
</evidence>
<dbReference type="Gene3D" id="1.25.40.20">
    <property type="entry name" value="Ankyrin repeat-containing domain"/>
    <property type="match status" value="1"/>
</dbReference>
<dbReference type="SMART" id="SM00870">
    <property type="entry name" value="Asparaginase"/>
    <property type="match status" value="1"/>
</dbReference>
<evidence type="ECO:0000256" key="2">
    <source>
        <dbReference type="ARBA" id="ARBA00022737"/>
    </source>
</evidence>
<dbReference type="GO" id="GO:0006528">
    <property type="term" value="P:asparagine metabolic process"/>
    <property type="evidence" value="ECO:0007669"/>
    <property type="project" value="UniProtKB-ARBA"/>
</dbReference>
<evidence type="ECO:0000313" key="12">
    <source>
        <dbReference type="Proteomes" id="UP000823405"/>
    </source>
</evidence>
<dbReference type="InterPro" id="IPR002110">
    <property type="entry name" value="Ankyrin_rpt"/>
</dbReference>
<proteinExistence type="inferred from homology"/>
<dbReference type="FunFam" id="3.40.50.1170:FF:000003">
    <property type="entry name" value="60 kDa lysophospholipase"/>
    <property type="match status" value="1"/>
</dbReference>
<feature type="domain" description="Asparaginase/glutaminase C-terminal" evidence="10">
    <location>
        <begin position="335"/>
        <end position="449"/>
    </location>
</feature>
<dbReference type="PROSITE" id="PS50088">
    <property type="entry name" value="ANK_REPEAT"/>
    <property type="match status" value="1"/>
</dbReference>
<dbReference type="InterPro" id="IPR036152">
    <property type="entry name" value="Asp/glu_Ase-like_sf"/>
</dbReference>
<dbReference type="InterPro" id="IPR006034">
    <property type="entry name" value="Asparaginase/glutaminase-like"/>
</dbReference>
<dbReference type="PIRSF" id="PIRSF500176">
    <property type="entry name" value="L_ASNase"/>
    <property type="match status" value="1"/>
</dbReference>
<dbReference type="SMART" id="SM00248">
    <property type="entry name" value="ANK"/>
    <property type="match status" value="3"/>
</dbReference>
<feature type="repeat" description="ANK" evidence="6">
    <location>
        <begin position="642"/>
        <end position="674"/>
    </location>
</feature>
<protein>
    <recommendedName>
        <fullName evidence="1">asparaginase</fullName>
        <ecNumber evidence="1">3.5.1.1</ecNumber>
    </recommendedName>
</protein>
<dbReference type="SUPFAM" id="SSF53774">
    <property type="entry name" value="Glutaminase/Asparaginase"/>
    <property type="match status" value="1"/>
</dbReference>
<dbReference type="Proteomes" id="UP000823405">
    <property type="component" value="Unassembled WGS sequence"/>
</dbReference>
<evidence type="ECO:0000259" key="10">
    <source>
        <dbReference type="Pfam" id="PF17763"/>
    </source>
</evidence>
<dbReference type="EC" id="3.5.1.1" evidence="1"/>
<comment type="caution">
    <text evidence="11">The sequence shown here is derived from an EMBL/GenBank/DDBJ whole genome shotgun (WGS) entry which is preliminary data.</text>
</comment>
<dbReference type="InterPro" id="IPR040919">
    <property type="entry name" value="Asparaginase_C"/>
</dbReference>
<dbReference type="InterPro" id="IPR041725">
    <property type="entry name" value="L-asparaginase_I"/>
</dbReference>
<dbReference type="NCBIfam" id="TIGR00519">
    <property type="entry name" value="asnASE_I"/>
    <property type="match status" value="1"/>
</dbReference>
<feature type="domain" description="L-asparaginase N-terminal" evidence="9">
    <location>
        <begin position="39"/>
        <end position="315"/>
    </location>
</feature>
<name>A0A9P6RAL4_9FUNG</name>
<feature type="region of interest" description="Disordered" evidence="8">
    <location>
        <begin position="601"/>
        <end position="621"/>
    </location>
</feature>
<dbReference type="PANTHER" id="PTHR11707">
    <property type="entry name" value="L-ASPARAGINASE"/>
    <property type="match status" value="1"/>
</dbReference>
<dbReference type="PROSITE" id="PS50297">
    <property type="entry name" value="ANK_REP_REGION"/>
    <property type="match status" value="1"/>
</dbReference>
<dbReference type="InterPro" id="IPR027473">
    <property type="entry name" value="L-asparaginase_C"/>
</dbReference>
<dbReference type="Gene3D" id="3.40.50.1170">
    <property type="entry name" value="L-asparaginase, N-terminal domain"/>
    <property type="match status" value="1"/>
</dbReference>
<organism evidence="11 12">
    <name type="scientific">Linnemannia gamsii</name>
    <dbReference type="NCBI Taxonomy" id="64522"/>
    <lineage>
        <taxon>Eukaryota</taxon>
        <taxon>Fungi</taxon>
        <taxon>Fungi incertae sedis</taxon>
        <taxon>Mucoromycota</taxon>
        <taxon>Mortierellomycotina</taxon>
        <taxon>Mortierellomycetes</taxon>
        <taxon>Mortierellales</taxon>
        <taxon>Mortierellaceae</taxon>
        <taxon>Linnemannia</taxon>
    </lineage>
</organism>
<evidence type="ECO:0000256" key="1">
    <source>
        <dbReference type="ARBA" id="ARBA00012920"/>
    </source>
</evidence>
<keyword evidence="2" id="KW-0677">Repeat</keyword>
<dbReference type="PROSITE" id="PS51732">
    <property type="entry name" value="ASN_GLN_ASE_3"/>
    <property type="match status" value="1"/>
</dbReference>
<dbReference type="SUPFAM" id="SSF48403">
    <property type="entry name" value="Ankyrin repeat"/>
    <property type="match status" value="1"/>
</dbReference>
<dbReference type="Gene3D" id="3.40.50.40">
    <property type="match status" value="1"/>
</dbReference>